<keyword evidence="1" id="KW-0472">Membrane</keyword>
<feature type="signal peptide" evidence="2">
    <location>
        <begin position="1"/>
        <end position="29"/>
    </location>
</feature>
<feature type="chain" id="PRO_5014967082" description="Secreted protein" evidence="2">
    <location>
        <begin position="30"/>
        <end position="140"/>
    </location>
</feature>
<accession>A0A2M4D9T5</accession>
<keyword evidence="2" id="KW-0732">Signal</keyword>
<feature type="transmembrane region" description="Helical" evidence="1">
    <location>
        <begin position="20"/>
        <end position="40"/>
    </location>
</feature>
<dbReference type="EMBL" id="GGFL01010131">
    <property type="protein sequence ID" value="MBW74309.1"/>
    <property type="molecule type" value="Transcribed_RNA"/>
</dbReference>
<feature type="transmembrane region" description="Helical" evidence="1">
    <location>
        <begin position="46"/>
        <end position="65"/>
    </location>
</feature>
<name>A0A2M4D9T5_ANODA</name>
<proteinExistence type="predicted"/>
<reference evidence="3" key="1">
    <citation type="submission" date="2018-01" db="EMBL/GenBank/DDBJ databases">
        <title>An insight into the sialome of Amazonian anophelines.</title>
        <authorList>
            <person name="Ribeiro J.M."/>
            <person name="Scarpassa V."/>
            <person name="Calvo E."/>
        </authorList>
    </citation>
    <scope>NUCLEOTIDE SEQUENCE</scope>
</reference>
<evidence type="ECO:0000313" key="3">
    <source>
        <dbReference type="EMBL" id="MBW74309.1"/>
    </source>
</evidence>
<evidence type="ECO:0000256" key="2">
    <source>
        <dbReference type="SAM" id="SignalP"/>
    </source>
</evidence>
<sequence length="140" mass="15743">MHHIAARCVCQHKIFVPFSFLFLTHFALALSSSVSNAFLITAHNEPWVLCSVCGLLANSCCFFFARHATTLYLMQSSALFLPWHRFNRCQSHTHTHTRSGTFASSDLCVLVGKEPHLRPDIISSYCLLVQVAHRASFFSA</sequence>
<protein>
    <recommendedName>
        <fullName evidence="4">Secreted protein</fullName>
    </recommendedName>
</protein>
<evidence type="ECO:0000256" key="1">
    <source>
        <dbReference type="SAM" id="Phobius"/>
    </source>
</evidence>
<keyword evidence="1" id="KW-0812">Transmembrane</keyword>
<dbReference type="AlphaFoldDB" id="A0A2M4D9T5"/>
<organism evidence="3">
    <name type="scientific">Anopheles darlingi</name>
    <name type="common">Mosquito</name>
    <dbReference type="NCBI Taxonomy" id="43151"/>
    <lineage>
        <taxon>Eukaryota</taxon>
        <taxon>Metazoa</taxon>
        <taxon>Ecdysozoa</taxon>
        <taxon>Arthropoda</taxon>
        <taxon>Hexapoda</taxon>
        <taxon>Insecta</taxon>
        <taxon>Pterygota</taxon>
        <taxon>Neoptera</taxon>
        <taxon>Endopterygota</taxon>
        <taxon>Diptera</taxon>
        <taxon>Nematocera</taxon>
        <taxon>Culicoidea</taxon>
        <taxon>Culicidae</taxon>
        <taxon>Anophelinae</taxon>
        <taxon>Anopheles</taxon>
    </lineage>
</organism>
<keyword evidence="1" id="KW-1133">Transmembrane helix</keyword>
<evidence type="ECO:0008006" key="4">
    <source>
        <dbReference type="Google" id="ProtNLM"/>
    </source>
</evidence>